<keyword evidence="10 12" id="KW-0406">Ion transport</keyword>
<keyword evidence="5 12" id="KW-0633">Potassium transport</keyword>
<organism evidence="15 16">
    <name type="scientific">Xylella taiwanensis</name>
    <dbReference type="NCBI Taxonomy" id="1444770"/>
    <lineage>
        <taxon>Bacteria</taxon>
        <taxon>Pseudomonadati</taxon>
        <taxon>Pseudomonadota</taxon>
        <taxon>Gammaproteobacteria</taxon>
        <taxon>Lysobacterales</taxon>
        <taxon>Lysobacteraceae</taxon>
        <taxon>Xylella</taxon>
    </lineage>
</organism>
<evidence type="ECO:0000256" key="4">
    <source>
        <dbReference type="ARBA" id="ARBA00022475"/>
    </source>
</evidence>
<comment type="catalytic activity">
    <reaction evidence="12">
        <text>K(+)(in) + H(+)(in) = K(+)(out) + H(+)(out)</text>
        <dbReference type="Rhea" id="RHEA:28490"/>
        <dbReference type="ChEBI" id="CHEBI:15378"/>
        <dbReference type="ChEBI" id="CHEBI:29103"/>
    </reaction>
</comment>
<evidence type="ECO:0000313" key="15">
    <source>
        <dbReference type="EMBL" id="MCD8473975.1"/>
    </source>
</evidence>
<evidence type="ECO:0000259" key="13">
    <source>
        <dbReference type="Pfam" id="PF02705"/>
    </source>
</evidence>
<keyword evidence="16" id="KW-1185">Reference proteome</keyword>
<accession>A0ABS8TV10</accession>
<feature type="transmembrane region" description="Helical" evidence="12">
    <location>
        <begin position="344"/>
        <end position="369"/>
    </location>
</feature>
<feature type="transmembrane region" description="Helical" evidence="12">
    <location>
        <begin position="223"/>
        <end position="244"/>
    </location>
</feature>
<dbReference type="Pfam" id="PF02705">
    <property type="entry name" value="K_trans"/>
    <property type="match status" value="1"/>
</dbReference>
<dbReference type="HAMAP" id="MF_01522">
    <property type="entry name" value="Kup"/>
    <property type="match status" value="1"/>
</dbReference>
<dbReference type="InterPro" id="IPR053951">
    <property type="entry name" value="K_trans_N"/>
</dbReference>
<proteinExistence type="inferred from homology"/>
<keyword evidence="7 12" id="KW-0769">Symport</keyword>
<feature type="domain" description="K+ potassium transporter C-terminal" evidence="14">
    <location>
        <begin position="485"/>
        <end position="634"/>
    </location>
</feature>
<feature type="transmembrane region" description="Helical" evidence="12">
    <location>
        <begin position="408"/>
        <end position="428"/>
    </location>
</feature>
<evidence type="ECO:0000256" key="3">
    <source>
        <dbReference type="ARBA" id="ARBA00022448"/>
    </source>
</evidence>
<feature type="transmembrane region" description="Helical" evidence="12">
    <location>
        <begin position="59"/>
        <end position="78"/>
    </location>
</feature>
<gene>
    <name evidence="12" type="primary">kup</name>
    <name evidence="15" type="ORF">LPH55_11040</name>
</gene>
<dbReference type="PANTHER" id="PTHR30540">
    <property type="entry name" value="OSMOTIC STRESS POTASSIUM TRANSPORTER"/>
    <property type="match status" value="1"/>
</dbReference>
<evidence type="ECO:0000256" key="11">
    <source>
        <dbReference type="ARBA" id="ARBA00023136"/>
    </source>
</evidence>
<evidence type="ECO:0000259" key="14">
    <source>
        <dbReference type="Pfam" id="PF22776"/>
    </source>
</evidence>
<protein>
    <recommendedName>
        <fullName evidence="12">Probable potassium transport system protein Kup</fullName>
    </recommendedName>
</protein>
<feature type="transmembrane region" description="Helical" evidence="12">
    <location>
        <begin position="298"/>
        <end position="323"/>
    </location>
</feature>
<keyword evidence="9 12" id="KW-1133">Transmembrane helix</keyword>
<evidence type="ECO:0000256" key="6">
    <source>
        <dbReference type="ARBA" id="ARBA00022692"/>
    </source>
</evidence>
<feature type="transmembrane region" description="Helical" evidence="12">
    <location>
        <begin position="256"/>
        <end position="278"/>
    </location>
</feature>
<feature type="transmembrane region" description="Helical" evidence="12">
    <location>
        <begin position="20"/>
        <end position="39"/>
    </location>
</feature>
<keyword evidence="11 12" id="KW-0472">Membrane</keyword>
<keyword evidence="6 12" id="KW-0812">Transmembrane</keyword>
<evidence type="ECO:0000256" key="1">
    <source>
        <dbReference type="ARBA" id="ARBA00004141"/>
    </source>
</evidence>
<keyword evidence="8 12" id="KW-0630">Potassium</keyword>
<name>A0ABS8TV10_9GAMM</name>
<comment type="similarity">
    <text evidence="2 12">Belongs to the HAK/KUP transporter (TC 2.A.72) family.</text>
</comment>
<dbReference type="RefSeq" id="WP_038272494.1">
    <property type="nucleotide sequence ID" value="NZ_CP053627.1"/>
</dbReference>
<dbReference type="PANTHER" id="PTHR30540:SF79">
    <property type="entry name" value="LOW AFFINITY POTASSIUM TRANSPORT SYSTEM PROTEIN KUP"/>
    <property type="match status" value="1"/>
</dbReference>
<dbReference type="Pfam" id="PF22776">
    <property type="entry name" value="K_trans_C"/>
    <property type="match status" value="1"/>
</dbReference>
<dbReference type="EMBL" id="JAJPPU010000002">
    <property type="protein sequence ID" value="MCD8473975.1"/>
    <property type="molecule type" value="Genomic_DNA"/>
</dbReference>
<feature type="transmembrane region" description="Helical" evidence="12">
    <location>
        <begin position="180"/>
        <end position="200"/>
    </location>
</feature>
<feature type="transmembrane region" description="Helical" evidence="12">
    <location>
        <begin position="150"/>
        <end position="168"/>
    </location>
</feature>
<evidence type="ECO:0000313" key="16">
    <source>
        <dbReference type="Proteomes" id="UP001430701"/>
    </source>
</evidence>
<feature type="domain" description="K+ potassium transporter integral membrane" evidence="13">
    <location>
        <begin position="22"/>
        <end position="473"/>
    </location>
</feature>
<evidence type="ECO:0000256" key="9">
    <source>
        <dbReference type="ARBA" id="ARBA00022989"/>
    </source>
</evidence>
<feature type="transmembrane region" description="Helical" evidence="12">
    <location>
        <begin position="375"/>
        <end position="396"/>
    </location>
</feature>
<evidence type="ECO:0000256" key="7">
    <source>
        <dbReference type="ARBA" id="ARBA00022847"/>
    </source>
</evidence>
<comment type="caution">
    <text evidence="15">The sequence shown here is derived from an EMBL/GenBank/DDBJ whole genome shotgun (WGS) entry which is preliminary data.</text>
</comment>
<sequence>MSAPSYSGDCAAVSPKNHRAIILSAIGVVFGDIGTSPLYTLKEVFSPHYGLTPNHDTMLGILSLIFWALMLVVTIKYVTVIMRVDNDGEGGIMALTALTQRTMPFSTRSIYVVGILGIFGTSLFFGDGVITPAISVLSAVEGLEVAAPQMKAFVVPITLAVLILLFLCQRFGTERVGKTFGPITLIWFIALGVIGVYNIVQAPEVLQALNPWWALRFFLEHNWHAMFVLGAVVLAVTGGEALYADMGHFGAKAIRHAWIFFVLPMLTLNYMGQGALVLSNPAVISNPFYQSVPDWGLYPMIALATAATVIASQALITGAYSLSSQAMQLGYIPRMHVRHTSQSTIGQVYVPVVNWTLLTMVILTVIGFGDSTSMASAYGVSVTGTMLITTILMIIYARANPRVPRVMLWMMAILFIAVDSAFFYANIIKFMDGAWFPLLLGVVIFTFMRTWRRGRKLLYEEIRKDGINLDNFLPGLMLAPPVRVPGTAVFLTADSTVVPHALMHNLKHNKVLHERNVFLTVKTLKIPYATSSERFKIDPISNGFYRVHVRFGFMETPDVPMALMCSRDSAGIDFDPMDTTFFVSRETVIPSANRGMPIWRDKLFVLMHRNAAPANAFFRIPGNRLVELGAQVEI</sequence>
<evidence type="ECO:0000256" key="2">
    <source>
        <dbReference type="ARBA" id="ARBA00007019"/>
    </source>
</evidence>
<reference evidence="15" key="1">
    <citation type="submission" date="2021-11" db="EMBL/GenBank/DDBJ databases">
        <title>Genome sequence of Xylella taiwanensis PLS432.</title>
        <authorList>
            <person name="Weng L.-W."/>
            <person name="Su C.-C."/>
            <person name="Tsai C.-W."/>
            <person name="Kuo C.-H."/>
        </authorList>
    </citation>
    <scope>NUCLEOTIDE SEQUENCE</scope>
    <source>
        <strain evidence="15">PLS432</strain>
    </source>
</reference>
<keyword evidence="4 12" id="KW-1003">Cell membrane</keyword>
<evidence type="ECO:0000256" key="10">
    <source>
        <dbReference type="ARBA" id="ARBA00023065"/>
    </source>
</evidence>
<dbReference type="InterPro" id="IPR053952">
    <property type="entry name" value="K_trans_C"/>
</dbReference>
<keyword evidence="3 12" id="KW-0813">Transport</keyword>
<dbReference type="Proteomes" id="UP001430701">
    <property type="component" value="Unassembled WGS sequence"/>
</dbReference>
<dbReference type="InterPro" id="IPR023051">
    <property type="entry name" value="Kup"/>
</dbReference>
<feature type="transmembrane region" description="Helical" evidence="12">
    <location>
        <begin position="434"/>
        <end position="451"/>
    </location>
</feature>
<evidence type="ECO:0000256" key="12">
    <source>
        <dbReference type="HAMAP-Rule" id="MF_01522"/>
    </source>
</evidence>
<dbReference type="GeneID" id="68900870"/>
<evidence type="ECO:0000256" key="8">
    <source>
        <dbReference type="ARBA" id="ARBA00022958"/>
    </source>
</evidence>
<feature type="transmembrane region" description="Helical" evidence="12">
    <location>
        <begin position="110"/>
        <end position="130"/>
    </location>
</feature>
<evidence type="ECO:0000256" key="5">
    <source>
        <dbReference type="ARBA" id="ARBA00022538"/>
    </source>
</evidence>
<comment type="subcellular location">
    <subcellularLocation>
        <location evidence="12">Cell membrane</location>
        <topology evidence="12">Multi-pass membrane protein</topology>
    </subcellularLocation>
    <subcellularLocation>
        <location evidence="1">Membrane</location>
        <topology evidence="1">Multi-pass membrane protein</topology>
    </subcellularLocation>
</comment>
<comment type="function">
    <text evidence="12">Transport of potassium into the cell. Likely operates as a K(+):H(+) symporter.</text>
</comment>
<dbReference type="InterPro" id="IPR003855">
    <property type="entry name" value="K+_transporter"/>
</dbReference>